<evidence type="ECO:0000313" key="2">
    <source>
        <dbReference type="Proteomes" id="UP000283095"/>
    </source>
</evidence>
<name>A0A3Q9RPL2_9BACI</name>
<dbReference type="Proteomes" id="UP000283095">
    <property type="component" value="Chromosome"/>
</dbReference>
<dbReference type="AlphaFoldDB" id="A0A3Q9RPL2"/>
<reference evidence="1 2" key="1">
    <citation type="submission" date="2018-01" db="EMBL/GenBank/DDBJ databases">
        <title>Bacillus asahii Genome sequencing and assembly.</title>
        <authorList>
            <person name="Jiang H."/>
            <person name="Feng Y."/>
            <person name="Zhao F."/>
            <person name="Lin X."/>
        </authorList>
    </citation>
    <scope>NUCLEOTIDE SEQUENCE [LARGE SCALE GENOMIC DNA]</scope>
    <source>
        <strain evidence="1 2">OM18</strain>
    </source>
</reference>
<dbReference type="KEGG" id="pasa:BAOM_3325"/>
<accession>A0A3Q9RPL2</accession>
<evidence type="ECO:0000313" key="1">
    <source>
        <dbReference type="EMBL" id="AZV43934.1"/>
    </source>
</evidence>
<sequence>MGTKGVGSVTKTGMVSTKATVKTGVDKTETVIKETLFSRLLPYAPHHQMTLAGVNHVPYNTVNSIGLRDQLLSMAKVETGVSGKDTGNTVSDYLDDIVEALEELGELASRR</sequence>
<proteinExistence type="predicted"/>
<gene>
    <name evidence="1" type="ORF">BAOM_3325</name>
</gene>
<protein>
    <submittedName>
        <fullName evidence="1">Uncharacterized protein</fullName>
    </submittedName>
</protein>
<dbReference type="EMBL" id="CP026095">
    <property type="protein sequence ID" value="AZV43934.1"/>
    <property type="molecule type" value="Genomic_DNA"/>
</dbReference>
<organism evidence="1 2">
    <name type="scientific">Peribacillus asahii</name>
    <dbReference type="NCBI Taxonomy" id="228899"/>
    <lineage>
        <taxon>Bacteria</taxon>
        <taxon>Bacillati</taxon>
        <taxon>Bacillota</taxon>
        <taxon>Bacilli</taxon>
        <taxon>Bacillales</taxon>
        <taxon>Bacillaceae</taxon>
        <taxon>Peribacillus</taxon>
    </lineage>
</organism>